<evidence type="ECO:0000313" key="2">
    <source>
        <dbReference type="EMBL" id="CAG8739611.1"/>
    </source>
</evidence>
<organism evidence="2 3">
    <name type="scientific">Gigaspora margarita</name>
    <dbReference type="NCBI Taxonomy" id="4874"/>
    <lineage>
        <taxon>Eukaryota</taxon>
        <taxon>Fungi</taxon>
        <taxon>Fungi incertae sedis</taxon>
        <taxon>Mucoromycota</taxon>
        <taxon>Glomeromycotina</taxon>
        <taxon>Glomeromycetes</taxon>
        <taxon>Diversisporales</taxon>
        <taxon>Gigasporaceae</taxon>
        <taxon>Gigaspora</taxon>
    </lineage>
</organism>
<dbReference type="PANTHER" id="PTHR45444">
    <property type="entry name" value="XANTHINE DEHYDROGENASE"/>
    <property type="match status" value="1"/>
</dbReference>
<gene>
    <name evidence="2" type="ORF">GMARGA_LOCUS15239</name>
</gene>
<dbReference type="InterPro" id="IPR037165">
    <property type="entry name" value="AldOxase/xan_DH_Mopterin-bd_sf"/>
</dbReference>
<dbReference type="SUPFAM" id="SSF56003">
    <property type="entry name" value="Molybdenum cofactor-binding domain"/>
    <property type="match status" value="1"/>
</dbReference>
<reference evidence="2 3" key="1">
    <citation type="submission" date="2021-06" db="EMBL/GenBank/DDBJ databases">
        <authorList>
            <person name="Kallberg Y."/>
            <person name="Tangrot J."/>
            <person name="Rosling A."/>
        </authorList>
    </citation>
    <scope>NUCLEOTIDE SEQUENCE [LARGE SCALE GENOMIC DNA]</scope>
    <source>
        <strain evidence="2 3">120-4 pot B 10/14</strain>
    </source>
</reference>
<dbReference type="InterPro" id="IPR008274">
    <property type="entry name" value="AldOxase/xan_DH_MoCoBD1"/>
</dbReference>
<evidence type="ECO:0000313" key="3">
    <source>
        <dbReference type="Proteomes" id="UP000789901"/>
    </source>
</evidence>
<evidence type="ECO:0000259" key="1">
    <source>
        <dbReference type="Pfam" id="PF02738"/>
    </source>
</evidence>
<feature type="domain" description="Aldehyde oxidase/xanthine dehydrogenase first molybdopterin binding" evidence="1">
    <location>
        <begin position="1"/>
        <end position="56"/>
    </location>
</feature>
<accession>A0ABN7V7A0</accession>
<comment type="caution">
    <text evidence="2">The sequence shown here is derived from an EMBL/GenBank/DDBJ whole genome shotgun (WGS) entry which is preliminary data.</text>
</comment>
<dbReference type="Proteomes" id="UP000789901">
    <property type="component" value="Unassembled WGS sequence"/>
</dbReference>
<protein>
    <submittedName>
        <fullName evidence="2">18536_t:CDS:1</fullName>
    </submittedName>
</protein>
<dbReference type="InterPro" id="IPR016208">
    <property type="entry name" value="Ald_Oxase/xanthine_DH-like"/>
</dbReference>
<keyword evidence="3" id="KW-1185">Reference proteome</keyword>
<feature type="non-terminal residue" evidence="2">
    <location>
        <position position="61"/>
    </location>
</feature>
<proteinExistence type="predicted"/>
<dbReference type="Pfam" id="PF02738">
    <property type="entry name" value="MoCoBD_1"/>
    <property type="match status" value="1"/>
</dbReference>
<dbReference type="Gene3D" id="3.30.365.10">
    <property type="entry name" value="Aldehyde oxidase/xanthine dehydrogenase, molybdopterin binding domain"/>
    <property type="match status" value="1"/>
</dbReference>
<sequence length="61" mass="7001">METNAAFVIPKHEDDEFEIHSGSQSHSSNQEKVAEVLGIENNKVVSRVKRMGGSFWWKRNK</sequence>
<dbReference type="EMBL" id="CAJVQB010010413">
    <property type="protein sequence ID" value="CAG8739611.1"/>
    <property type="molecule type" value="Genomic_DNA"/>
</dbReference>
<dbReference type="PANTHER" id="PTHR45444:SF3">
    <property type="entry name" value="XANTHINE DEHYDROGENASE"/>
    <property type="match status" value="1"/>
</dbReference>
<name>A0ABN7V7A0_GIGMA</name>